<feature type="compositionally biased region" description="Acidic residues" evidence="1">
    <location>
        <begin position="147"/>
        <end position="158"/>
    </location>
</feature>
<name>W0TDI1_KLUMD</name>
<evidence type="ECO:0000313" key="2">
    <source>
        <dbReference type="EMBL" id="BAO40179.1"/>
    </source>
</evidence>
<protein>
    <submittedName>
        <fullName evidence="2">ISWI one complex protein 2</fullName>
    </submittedName>
</protein>
<feature type="compositionally biased region" description="Low complexity" evidence="1">
    <location>
        <begin position="17"/>
        <end position="28"/>
    </location>
</feature>
<dbReference type="KEGG" id="kmx:KLMA_40155"/>
<accession>W0TDI1</accession>
<feature type="region of interest" description="Disordered" evidence="1">
    <location>
        <begin position="142"/>
        <end position="161"/>
    </location>
</feature>
<dbReference type="RefSeq" id="XP_022676006.1">
    <property type="nucleotide sequence ID" value="XM_022819441.1"/>
</dbReference>
<dbReference type="EMBL" id="AP012216">
    <property type="protein sequence ID" value="BAO40179.1"/>
    <property type="molecule type" value="Genomic_DNA"/>
</dbReference>
<feature type="region of interest" description="Disordered" evidence="1">
    <location>
        <begin position="686"/>
        <end position="752"/>
    </location>
</feature>
<reference evidence="2 3" key="1">
    <citation type="journal article" date="2015" name="Biotechnol. Biofuels">
        <title>Genetic basis of the highly efficient yeast Kluyveromyces marxianus: complete genome sequence and transcriptome analyses.</title>
        <authorList>
            <person name="Lertwattanasakul N."/>
            <person name="Kosaka T."/>
            <person name="Hosoyama A."/>
            <person name="Suzuki Y."/>
            <person name="Rodrussamee N."/>
            <person name="Matsutani M."/>
            <person name="Murata M."/>
            <person name="Fujimoto N."/>
            <person name="Suprayogi"/>
            <person name="Tsuchikane K."/>
            <person name="Limtong S."/>
            <person name="Fujita N."/>
            <person name="Yamada M."/>
        </authorList>
    </citation>
    <scope>NUCLEOTIDE SEQUENCE [LARGE SCALE GENOMIC DNA]</scope>
    <source>
        <strain evidence="3">DMKU3-1042 / BCC 29191 / NBRC 104275</strain>
    </source>
</reference>
<dbReference type="OrthoDB" id="303107at2759"/>
<sequence>MNRSRRTRRSRSESEEQAAAGAEVEAVSVEAEAEAIAPTGTDAPAGTDDAPAVSWDSFLERTTANQLNKLMPIPLDFVPFQDLIQSWYYQYSVMWLSNVCSGYWTQGFTSGKPWFTEITFDERLMLLDYQAGWSLHEEETASAAAEAAEEEGGEDEGGETGSTNLFRAILLRLLRSLEQDKTVRLEHWDEIVKYHIFNSKQRASLLWYTEDVNCKFSELNVVQQFEIIFHVIKLVERKNIGFRNYLQNHLDNFQFPEIWENDTTSLVVLPTGKIIRKQVSMSESTSSSSKQGPSIPIKLQNCVVVEQTETTIDVIHLDYSDEIDAYLGDVKIEYETLAHDYRSFVEYLETLDDEDFQEFFQGLIEYHAEAEVYGRKLYANRLKQQSLQALMVRRKRSSRLVAREEEHQKKELETKWYDKLERREQFLRHRNRVLTRRTKKLKDYLWSLLWEKFEKDFTQEKLRRRNNNNNNNGGAGAEPEPSQLQIEEIDAHVIEFGRNFKQWIVPIDEDAYAYKDDEIDTLELPVELCITQQDLDNLEKFGIPTKQYKVDSQNWYLDCKSGKHGINDFKKVKDHKIVCCEKTLRWELWEEQDPKVIEILSHGHDHLLTPRELGAVTMYDENLRRRSSRRDESASDKVSHVENRPTDRKPFDVTEPFLSARTLHQMEQELRNNFAAEVALIRTAEKKKAEEKEKRKRIKEEKKRQAQAKQNVIVQTVPQTVPQVSTQTAPQVSAQTVPQTVPQNAPPTTSPQ</sequence>
<dbReference type="AlphaFoldDB" id="W0TDI1"/>
<gene>
    <name evidence="2" type="primary">IOC2</name>
    <name evidence="2" type="ORF">KLMA_40155</name>
</gene>
<evidence type="ECO:0000256" key="1">
    <source>
        <dbReference type="SAM" id="MobiDB-lite"/>
    </source>
</evidence>
<feature type="compositionally biased region" description="Basic and acidic residues" evidence="1">
    <location>
        <begin position="686"/>
        <end position="704"/>
    </location>
</feature>
<proteinExistence type="predicted"/>
<feature type="compositionally biased region" description="Polar residues" evidence="1">
    <location>
        <begin position="733"/>
        <end position="743"/>
    </location>
</feature>
<dbReference type="GeneID" id="34716148"/>
<dbReference type="VEuPathDB" id="FungiDB:KLMA_40155"/>
<dbReference type="Proteomes" id="UP000065495">
    <property type="component" value="Chromosome 4"/>
</dbReference>
<feature type="compositionally biased region" description="Basic and acidic residues" evidence="1">
    <location>
        <begin position="624"/>
        <end position="652"/>
    </location>
</feature>
<evidence type="ECO:0000313" key="3">
    <source>
        <dbReference type="Proteomes" id="UP000065495"/>
    </source>
</evidence>
<feature type="region of interest" description="Disordered" evidence="1">
    <location>
        <begin position="1"/>
        <end position="28"/>
    </location>
</feature>
<feature type="region of interest" description="Disordered" evidence="1">
    <location>
        <begin position="624"/>
        <end position="653"/>
    </location>
</feature>
<feature type="compositionally biased region" description="Low complexity" evidence="1">
    <location>
        <begin position="707"/>
        <end position="732"/>
    </location>
</feature>
<organism evidence="2 3">
    <name type="scientific">Kluyveromyces marxianus (strain DMKU3-1042 / BCC 29191 / NBRC 104275)</name>
    <name type="common">Yeast</name>
    <name type="synonym">Candida kefyr</name>
    <dbReference type="NCBI Taxonomy" id="1003335"/>
    <lineage>
        <taxon>Eukaryota</taxon>
        <taxon>Fungi</taxon>
        <taxon>Dikarya</taxon>
        <taxon>Ascomycota</taxon>
        <taxon>Saccharomycotina</taxon>
        <taxon>Saccharomycetes</taxon>
        <taxon>Saccharomycetales</taxon>
        <taxon>Saccharomycetaceae</taxon>
        <taxon>Kluyveromyces</taxon>
    </lineage>
</organism>